<accession>A0A7W5TRI9</accession>
<dbReference type="Pfam" id="PF01695">
    <property type="entry name" value="IstB_IS21"/>
    <property type="match status" value="1"/>
</dbReference>
<dbReference type="PIRSF" id="PIRSF003073">
    <property type="entry name" value="DNAC_TnpB_IstB"/>
    <property type="match status" value="1"/>
</dbReference>
<dbReference type="PANTHER" id="PTHR30050:SF4">
    <property type="entry name" value="ATP-BINDING PROTEIN RV3427C IN INSERTION SEQUENCE-RELATED"/>
    <property type="match status" value="1"/>
</dbReference>
<proteinExistence type="predicted"/>
<dbReference type="RefSeq" id="WP_183358286.1">
    <property type="nucleotide sequence ID" value="NZ_BAABKR010000016.1"/>
</dbReference>
<dbReference type="PANTHER" id="PTHR30050">
    <property type="entry name" value="CHROMOSOMAL REPLICATION INITIATOR PROTEIN DNAA"/>
    <property type="match status" value="1"/>
</dbReference>
<dbReference type="Proteomes" id="UP000547528">
    <property type="component" value="Unassembled WGS sequence"/>
</dbReference>
<dbReference type="InterPro" id="IPR027417">
    <property type="entry name" value="P-loop_NTPase"/>
</dbReference>
<reference evidence="2 3" key="1">
    <citation type="submission" date="2020-08" db="EMBL/GenBank/DDBJ databases">
        <title>Sequencing the genomes of 1000 actinobacteria strains.</title>
        <authorList>
            <person name="Klenk H.-P."/>
        </authorList>
    </citation>
    <scope>NUCLEOTIDE SEQUENCE [LARGE SCALE GENOMIC DNA]</scope>
    <source>
        <strain evidence="2 3">DSM 28238</strain>
    </source>
</reference>
<evidence type="ECO:0000313" key="3">
    <source>
        <dbReference type="Proteomes" id="UP000547528"/>
    </source>
</evidence>
<dbReference type="GO" id="GO:0006260">
    <property type="term" value="P:DNA replication"/>
    <property type="evidence" value="ECO:0007669"/>
    <property type="project" value="TreeGrafter"/>
</dbReference>
<feature type="domain" description="IstB-like ATP-binding" evidence="1">
    <location>
        <begin position="16"/>
        <end position="247"/>
    </location>
</feature>
<keyword evidence="3" id="KW-1185">Reference proteome</keyword>
<protein>
    <submittedName>
        <fullName evidence="2">DNA replication protein DnaC</fullName>
    </submittedName>
</protein>
<comment type="caution">
    <text evidence="2">The sequence shown here is derived from an EMBL/GenBank/DDBJ whole genome shotgun (WGS) entry which is preliminary data.</text>
</comment>
<evidence type="ECO:0000259" key="1">
    <source>
        <dbReference type="Pfam" id="PF01695"/>
    </source>
</evidence>
<dbReference type="AlphaFoldDB" id="A0A7W5TRI9"/>
<dbReference type="SUPFAM" id="SSF52540">
    <property type="entry name" value="P-loop containing nucleoside triphosphate hydrolases"/>
    <property type="match status" value="1"/>
</dbReference>
<dbReference type="InterPro" id="IPR002611">
    <property type="entry name" value="IstB_ATP-bd"/>
</dbReference>
<dbReference type="GO" id="GO:0005524">
    <property type="term" value="F:ATP binding"/>
    <property type="evidence" value="ECO:0007669"/>
    <property type="project" value="InterPro"/>
</dbReference>
<organism evidence="2 3">
    <name type="scientific">Garicola koreensis</name>
    <dbReference type="NCBI Taxonomy" id="1262554"/>
    <lineage>
        <taxon>Bacteria</taxon>
        <taxon>Bacillati</taxon>
        <taxon>Actinomycetota</taxon>
        <taxon>Actinomycetes</taxon>
        <taxon>Micrococcales</taxon>
        <taxon>Micrococcaceae</taxon>
        <taxon>Garicola</taxon>
    </lineage>
</organism>
<dbReference type="Gene3D" id="3.40.50.300">
    <property type="entry name" value="P-loop containing nucleotide triphosphate hydrolases"/>
    <property type="match status" value="1"/>
</dbReference>
<dbReference type="InterPro" id="IPR028350">
    <property type="entry name" value="DNAC/IstB-like"/>
</dbReference>
<gene>
    <name evidence="2" type="ORF">FHX47_001492</name>
</gene>
<evidence type="ECO:0000313" key="2">
    <source>
        <dbReference type="EMBL" id="MBB3667870.1"/>
    </source>
</evidence>
<name>A0A7W5TRI9_9MICC</name>
<sequence length="253" mass="28593">MIDQHLSIDDMPMFTRLRMTAFGEAAIDLANDPAYDEWTFSQKIRHALDQENTARAERRIQKLLKASRSPNLTACVEEIHYLPGRNLNREVIGRLAACRWIEMSTNLIVLGQSSVGKSYLAQALVNAACRNDYTARYFRLDDLANQLAVYHRTDPQRLAFLAQIHTCDVLVLDDFLTTPITGEAASELLNILAAREGRGSTLVTSQFDPQDWYKSLHDAVIAESILNRIVSTGELIQLDGPNMRRHTHTPEQD</sequence>
<dbReference type="EMBL" id="JACIBT010000004">
    <property type="protein sequence ID" value="MBB3667870.1"/>
    <property type="molecule type" value="Genomic_DNA"/>
</dbReference>